<keyword evidence="3" id="KW-1185">Reference proteome</keyword>
<protein>
    <submittedName>
        <fullName evidence="2">Uncharacterized protein</fullName>
    </submittedName>
</protein>
<sequence>MIPKFKKAAKSSMELLTAFFLLRGEFCPSPSRLRKAVKRRSTIHPKKAVNQETGQKKLSFSLK</sequence>
<comment type="caution">
    <text evidence="2">The sequence shown here is derived from an EMBL/GenBank/DDBJ whole genome shotgun (WGS) entry which is preliminary data.</text>
</comment>
<gene>
    <name evidence="2" type="ORF">AZF04_12650</name>
</gene>
<accession>A0A162CU20</accession>
<evidence type="ECO:0000313" key="2">
    <source>
        <dbReference type="EMBL" id="KYG26649.1"/>
    </source>
</evidence>
<feature type="compositionally biased region" description="Basic residues" evidence="1">
    <location>
        <begin position="37"/>
        <end position="47"/>
    </location>
</feature>
<proteinExistence type="predicted"/>
<name>A0A162CU20_9BACI</name>
<reference evidence="2" key="1">
    <citation type="submission" date="2016-02" db="EMBL/GenBank/DDBJ databases">
        <title>Genome sequence of Bacillus trypoxylicola KCTC 13244(T).</title>
        <authorList>
            <person name="Jeong H."/>
            <person name="Park S.-H."/>
            <person name="Choi S.-K."/>
        </authorList>
    </citation>
    <scope>NUCLEOTIDE SEQUENCE [LARGE SCALE GENOMIC DNA]</scope>
    <source>
        <strain evidence="2">KCTC 13244</strain>
    </source>
</reference>
<feature type="compositionally biased region" description="Polar residues" evidence="1">
    <location>
        <begin position="50"/>
        <end position="63"/>
    </location>
</feature>
<dbReference type="Proteomes" id="UP000075806">
    <property type="component" value="Unassembled WGS sequence"/>
</dbReference>
<dbReference type="AlphaFoldDB" id="A0A162CU20"/>
<evidence type="ECO:0000313" key="3">
    <source>
        <dbReference type="Proteomes" id="UP000075806"/>
    </source>
</evidence>
<dbReference type="EMBL" id="LTAO01000038">
    <property type="protein sequence ID" value="KYG26649.1"/>
    <property type="molecule type" value="Genomic_DNA"/>
</dbReference>
<feature type="region of interest" description="Disordered" evidence="1">
    <location>
        <begin position="37"/>
        <end position="63"/>
    </location>
</feature>
<evidence type="ECO:0000256" key="1">
    <source>
        <dbReference type="SAM" id="MobiDB-lite"/>
    </source>
</evidence>
<organism evidence="2 3">
    <name type="scientific">Alkalihalobacillus trypoxylicola</name>
    <dbReference type="NCBI Taxonomy" id="519424"/>
    <lineage>
        <taxon>Bacteria</taxon>
        <taxon>Bacillati</taxon>
        <taxon>Bacillota</taxon>
        <taxon>Bacilli</taxon>
        <taxon>Bacillales</taxon>
        <taxon>Bacillaceae</taxon>
        <taxon>Alkalihalobacillus</taxon>
    </lineage>
</organism>